<dbReference type="PANTHER" id="PTHR47171:SF5">
    <property type="entry name" value="ZN(II)2CYS6 TRANSCRIPTION FACTOR (EUROFUNG)"/>
    <property type="match status" value="1"/>
</dbReference>
<gene>
    <name evidence="7" type="ORF">N7509_007525</name>
</gene>
<evidence type="ECO:0000313" key="7">
    <source>
        <dbReference type="EMBL" id="KAJ5392035.1"/>
    </source>
</evidence>
<dbReference type="Proteomes" id="UP001147747">
    <property type="component" value="Unassembled WGS sequence"/>
</dbReference>
<name>A0A9W9VZA4_9EURO</name>
<keyword evidence="5" id="KW-0539">Nucleus</keyword>
<dbReference type="OrthoDB" id="39175at2759"/>
<dbReference type="RefSeq" id="XP_056487713.1">
    <property type="nucleotide sequence ID" value="XM_056632162.1"/>
</dbReference>
<dbReference type="GO" id="GO:0006351">
    <property type="term" value="P:DNA-templated transcription"/>
    <property type="evidence" value="ECO:0007669"/>
    <property type="project" value="InterPro"/>
</dbReference>
<protein>
    <recommendedName>
        <fullName evidence="6">Xylanolytic transcriptional activator regulatory domain-containing protein</fullName>
    </recommendedName>
</protein>
<evidence type="ECO:0000256" key="1">
    <source>
        <dbReference type="ARBA" id="ARBA00022833"/>
    </source>
</evidence>
<feature type="domain" description="Xylanolytic transcriptional activator regulatory" evidence="6">
    <location>
        <begin position="117"/>
        <end position="248"/>
    </location>
</feature>
<keyword evidence="2" id="KW-0805">Transcription regulation</keyword>
<sequence>MGGRPRTAKRLKRIRSKHCSSTSAIYQSINNHEAPVAKSQSPCTLTVQCENAPNGDQSQPEQHTGFIADHSVLAYDNPSPLTVPEGWLSPSIRIKEAVLAATEATVLPTPPLRRALIDAYFEHVFHNYPIVTRDDVSTPHASLLLQQAVCLAGSLVMRQTGNLQLAYSLYEKVKSLIYLNYEPDKLATLKAMCLLSCWSVKPPDKISLDGPWYWTGVASRLAIQMGLHRESTYTGKPASGQLRAIFWNLHVCLPRTLF</sequence>
<accession>A0A9W9VZA4</accession>
<keyword evidence="3" id="KW-0238">DNA-binding</keyword>
<evidence type="ECO:0000256" key="3">
    <source>
        <dbReference type="ARBA" id="ARBA00023125"/>
    </source>
</evidence>
<dbReference type="Pfam" id="PF04082">
    <property type="entry name" value="Fungal_trans"/>
    <property type="match status" value="1"/>
</dbReference>
<evidence type="ECO:0000313" key="8">
    <source>
        <dbReference type="Proteomes" id="UP001147747"/>
    </source>
</evidence>
<dbReference type="InterPro" id="IPR052073">
    <property type="entry name" value="Amide_Lactam_Regulators"/>
</dbReference>
<dbReference type="AlphaFoldDB" id="A0A9W9VZA4"/>
<dbReference type="GO" id="GO:0008270">
    <property type="term" value="F:zinc ion binding"/>
    <property type="evidence" value="ECO:0007669"/>
    <property type="project" value="InterPro"/>
</dbReference>
<keyword evidence="4" id="KW-0804">Transcription</keyword>
<evidence type="ECO:0000256" key="5">
    <source>
        <dbReference type="ARBA" id="ARBA00023242"/>
    </source>
</evidence>
<dbReference type="PANTHER" id="PTHR47171">
    <property type="entry name" value="FARA-RELATED"/>
    <property type="match status" value="1"/>
</dbReference>
<dbReference type="InterPro" id="IPR007219">
    <property type="entry name" value="XnlR_reg_dom"/>
</dbReference>
<evidence type="ECO:0000259" key="6">
    <source>
        <dbReference type="Pfam" id="PF04082"/>
    </source>
</evidence>
<keyword evidence="8" id="KW-1185">Reference proteome</keyword>
<proteinExistence type="predicted"/>
<keyword evidence="1" id="KW-0862">Zinc</keyword>
<dbReference type="EMBL" id="JAPZBU010000008">
    <property type="protein sequence ID" value="KAJ5392035.1"/>
    <property type="molecule type" value="Genomic_DNA"/>
</dbReference>
<organism evidence="7 8">
    <name type="scientific">Penicillium cosmopolitanum</name>
    <dbReference type="NCBI Taxonomy" id="1131564"/>
    <lineage>
        <taxon>Eukaryota</taxon>
        <taxon>Fungi</taxon>
        <taxon>Dikarya</taxon>
        <taxon>Ascomycota</taxon>
        <taxon>Pezizomycotina</taxon>
        <taxon>Eurotiomycetes</taxon>
        <taxon>Eurotiomycetidae</taxon>
        <taxon>Eurotiales</taxon>
        <taxon>Aspergillaceae</taxon>
        <taxon>Penicillium</taxon>
    </lineage>
</organism>
<evidence type="ECO:0000256" key="4">
    <source>
        <dbReference type="ARBA" id="ARBA00023163"/>
    </source>
</evidence>
<reference evidence="7" key="1">
    <citation type="submission" date="2022-12" db="EMBL/GenBank/DDBJ databases">
        <authorList>
            <person name="Petersen C."/>
        </authorList>
    </citation>
    <scope>NUCLEOTIDE SEQUENCE</scope>
    <source>
        <strain evidence="7">IBT 29677</strain>
    </source>
</reference>
<reference evidence="7" key="2">
    <citation type="journal article" date="2023" name="IMA Fungus">
        <title>Comparative genomic study of the Penicillium genus elucidates a diverse pangenome and 15 lateral gene transfer events.</title>
        <authorList>
            <person name="Petersen C."/>
            <person name="Sorensen T."/>
            <person name="Nielsen M.R."/>
            <person name="Sondergaard T.E."/>
            <person name="Sorensen J.L."/>
            <person name="Fitzpatrick D.A."/>
            <person name="Frisvad J.C."/>
            <person name="Nielsen K.L."/>
        </authorList>
    </citation>
    <scope>NUCLEOTIDE SEQUENCE</scope>
    <source>
        <strain evidence="7">IBT 29677</strain>
    </source>
</reference>
<dbReference type="CDD" id="cd12148">
    <property type="entry name" value="fungal_TF_MHR"/>
    <property type="match status" value="1"/>
</dbReference>
<comment type="caution">
    <text evidence="7">The sequence shown here is derived from an EMBL/GenBank/DDBJ whole genome shotgun (WGS) entry which is preliminary data.</text>
</comment>
<dbReference type="GeneID" id="81371142"/>
<evidence type="ECO:0000256" key="2">
    <source>
        <dbReference type="ARBA" id="ARBA00023015"/>
    </source>
</evidence>
<dbReference type="GO" id="GO:0003677">
    <property type="term" value="F:DNA binding"/>
    <property type="evidence" value="ECO:0007669"/>
    <property type="project" value="UniProtKB-KW"/>
</dbReference>